<comment type="caution">
    <text evidence="2">The sequence shown here is derived from an EMBL/GenBank/DDBJ whole genome shotgun (WGS) entry which is preliminary data.</text>
</comment>
<reference evidence="2 3" key="1">
    <citation type="submission" date="2020-05" db="EMBL/GenBank/DDBJ databases">
        <title>Aquincola sp. isolate from soil.</title>
        <authorList>
            <person name="Han J."/>
            <person name="Kim D.-U."/>
        </authorList>
    </citation>
    <scope>NUCLEOTIDE SEQUENCE [LARGE SCALE GENOMIC DNA]</scope>
    <source>
        <strain evidence="2 3">S2</strain>
    </source>
</reference>
<keyword evidence="1" id="KW-0812">Transmembrane</keyword>
<dbReference type="Proteomes" id="UP000737171">
    <property type="component" value="Unassembled WGS sequence"/>
</dbReference>
<dbReference type="RefSeq" id="WP_173130854.1">
    <property type="nucleotide sequence ID" value="NZ_JABRWJ010000009.1"/>
</dbReference>
<sequence length="67" mass="7205">MKLSRRPRPREIDSKIDDTLLGYEAATPHLTVPSGSFPSSRTRRRGGRAGARSLLAAFAAVIMALPG</sequence>
<accession>A0ABX2EQM1</accession>
<protein>
    <submittedName>
        <fullName evidence="2">Uncharacterized protein</fullName>
    </submittedName>
</protein>
<evidence type="ECO:0000313" key="2">
    <source>
        <dbReference type="EMBL" id="NRF70874.1"/>
    </source>
</evidence>
<dbReference type="EMBL" id="JABRWJ010000009">
    <property type="protein sequence ID" value="NRF70874.1"/>
    <property type="molecule type" value="Genomic_DNA"/>
</dbReference>
<gene>
    <name evidence="2" type="ORF">HLB44_28100</name>
</gene>
<proteinExistence type="predicted"/>
<keyword evidence="1" id="KW-1133">Transmembrane helix</keyword>
<name>A0ABX2EQM1_9BURK</name>
<feature type="transmembrane region" description="Helical" evidence="1">
    <location>
        <begin position="49"/>
        <end position="66"/>
    </location>
</feature>
<keyword evidence="3" id="KW-1185">Reference proteome</keyword>
<evidence type="ECO:0000256" key="1">
    <source>
        <dbReference type="SAM" id="Phobius"/>
    </source>
</evidence>
<organism evidence="2 3">
    <name type="scientific">Pseudaquabacterium terrae</name>
    <dbReference type="NCBI Taxonomy" id="2732868"/>
    <lineage>
        <taxon>Bacteria</taxon>
        <taxon>Pseudomonadati</taxon>
        <taxon>Pseudomonadota</taxon>
        <taxon>Betaproteobacteria</taxon>
        <taxon>Burkholderiales</taxon>
        <taxon>Sphaerotilaceae</taxon>
        <taxon>Pseudaquabacterium</taxon>
    </lineage>
</organism>
<evidence type="ECO:0000313" key="3">
    <source>
        <dbReference type="Proteomes" id="UP000737171"/>
    </source>
</evidence>
<keyword evidence="1" id="KW-0472">Membrane</keyword>